<dbReference type="InterPro" id="IPR024046">
    <property type="entry name" value="Flagellar_assmbl_FliW_dom_sf"/>
</dbReference>
<keyword evidence="6" id="KW-1185">Reference proteome</keyword>
<comment type="subcellular location">
    <subcellularLocation>
        <location evidence="4">Cytoplasm</location>
    </subcellularLocation>
</comment>
<dbReference type="GO" id="GO:0006417">
    <property type="term" value="P:regulation of translation"/>
    <property type="evidence" value="ECO:0007669"/>
    <property type="project" value="UniProtKB-KW"/>
</dbReference>
<keyword evidence="4" id="KW-0143">Chaperone</keyword>
<evidence type="ECO:0000256" key="2">
    <source>
        <dbReference type="ARBA" id="ARBA00022795"/>
    </source>
</evidence>
<comment type="function">
    <text evidence="4">Acts as an anti-CsrA protein, binds CsrA and prevents it from repressing translation of its target genes, one of which is flagellin. Binds to flagellin and participates in the assembly of the flagellum.</text>
</comment>
<name>A0A419T450_9FIRM</name>
<reference evidence="5 6" key="1">
    <citation type="submission" date="2016-08" db="EMBL/GenBank/DDBJ databases">
        <title>Novel Firmicutes and Novel Genomes.</title>
        <authorList>
            <person name="Poppleton D.I."/>
            <person name="Gribaldo S."/>
        </authorList>
    </citation>
    <scope>NUCLEOTIDE SEQUENCE [LARGE SCALE GENOMIC DNA]</scope>
    <source>
        <strain evidence="5 6">CTT3</strain>
    </source>
</reference>
<dbReference type="RefSeq" id="WP_120168799.1">
    <property type="nucleotide sequence ID" value="NZ_MCIB01000012.1"/>
</dbReference>
<dbReference type="Pfam" id="PF02623">
    <property type="entry name" value="FliW"/>
    <property type="match status" value="1"/>
</dbReference>
<dbReference type="AlphaFoldDB" id="A0A419T450"/>
<dbReference type="PANTHER" id="PTHR39190">
    <property type="entry name" value="FLAGELLAR ASSEMBLY FACTOR FLIW"/>
    <property type="match status" value="1"/>
</dbReference>
<keyword evidence="3 4" id="KW-0810">Translation regulation</keyword>
<keyword evidence="1 4" id="KW-0963">Cytoplasm</keyword>
<dbReference type="GO" id="GO:0044780">
    <property type="term" value="P:bacterial-type flagellum assembly"/>
    <property type="evidence" value="ECO:0007669"/>
    <property type="project" value="UniProtKB-UniRule"/>
</dbReference>
<gene>
    <name evidence="4" type="primary">fliW</name>
    <name evidence="5" type="ORF">BET03_03225</name>
</gene>
<dbReference type="EMBL" id="MCIB01000012">
    <property type="protein sequence ID" value="RKD32334.1"/>
    <property type="molecule type" value="Genomic_DNA"/>
</dbReference>
<evidence type="ECO:0000256" key="3">
    <source>
        <dbReference type="ARBA" id="ARBA00022845"/>
    </source>
</evidence>
<organism evidence="5 6">
    <name type="scientific">Thermohalobacter berrensis</name>
    <dbReference type="NCBI Taxonomy" id="99594"/>
    <lineage>
        <taxon>Bacteria</taxon>
        <taxon>Bacillati</taxon>
        <taxon>Bacillota</taxon>
        <taxon>Tissierellia</taxon>
        <taxon>Tissierellales</taxon>
        <taxon>Thermohalobacteraceae</taxon>
        <taxon>Thermohalobacter</taxon>
    </lineage>
</organism>
<evidence type="ECO:0000256" key="1">
    <source>
        <dbReference type="ARBA" id="ARBA00022490"/>
    </source>
</evidence>
<keyword evidence="2 4" id="KW-1005">Bacterial flagellum biogenesis</keyword>
<dbReference type="GO" id="GO:0005737">
    <property type="term" value="C:cytoplasm"/>
    <property type="evidence" value="ECO:0007669"/>
    <property type="project" value="UniProtKB-SubCell"/>
</dbReference>
<dbReference type="Proteomes" id="UP000284177">
    <property type="component" value="Unassembled WGS sequence"/>
</dbReference>
<comment type="similarity">
    <text evidence="4">Belongs to the FliW family.</text>
</comment>
<dbReference type="OrthoDB" id="9801235at2"/>
<dbReference type="NCBIfam" id="NF009793">
    <property type="entry name" value="PRK13285.1-1"/>
    <property type="match status" value="1"/>
</dbReference>
<dbReference type="HAMAP" id="MF_01185">
    <property type="entry name" value="FliW"/>
    <property type="match status" value="1"/>
</dbReference>
<proteinExistence type="inferred from homology"/>
<protein>
    <recommendedName>
        <fullName evidence="4">Flagellar assembly factor FliW</fullName>
    </recommendedName>
</protein>
<keyword evidence="5" id="KW-0282">Flagellum</keyword>
<dbReference type="SUPFAM" id="SSF141457">
    <property type="entry name" value="BH3618-like"/>
    <property type="match status" value="1"/>
</dbReference>
<dbReference type="Gene3D" id="2.30.290.10">
    <property type="entry name" value="BH3618-like"/>
    <property type="match status" value="1"/>
</dbReference>
<dbReference type="InterPro" id="IPR003775">
    <property type="entry name" value="Flagellar_assembly_factor_FliW"/>
</dbReference>
<evidence type="ECO:0000313" key="5">
    <source>
        <dbReference type="EMBL" id="RKD32334.1"/>
    </source>
</evidence>
<dbReference type="NCBIfam" id="NF009798">
    <property type="entry name" value="PRK13285.2-1"/>
    <property type="match status" value="1"/>
</dbReference>
<keyword evidence="5" id="KW-0966">Cell projection</keyword>
<evidence type="ECO:0000256" key="4">
    <source>
        <dbReference type="HAMAP-Rule" id="MF_01185"/>
    </source>
</evidence>
<comment type="caution">
    <text evidence="5">The sequence shown here is derived from an EMBL/GenBank/DDBJ whole genome shotgun (WGS) entry which is preliminary data.</text>
</comment>
<dbReference type="PANTHER" id="PTHR39190:SF1">
    <property type="entry name" value="FLAGELLAR ASSEMBLY FACTOR FLIW"/>
    <property type="match status" value="1"/>
</dbReference>
<accession>A0A419T450</accession>
<evidence type="ECO:0000313" key="6">
    <source>
        <dbReference type="Proteomes" id="UP000284177"/>
    </source>
</evidence>
<sequence>MKLNTKHFGEIEIDENSIINFPDGLLAFEDQKKFTIIDNPDKEVPFQWLQSIDNPNLAFVIINPFIFKKDYEFDIPKQVVKKLEIEEEKDVIVYTIVVVPEDINKMTANLAGPLIINNKNRKGKQIILSDSRYSTKHNILEELQKVNQEE</sequence>
<comment type="subunit">
    <text evidence="4">Interacts with translational regulator CsrA and flagellin(s).</text>
</comment>
<keyword evidence="5" id="KW-0969">Cilium</keyword>